<evidence type="ECO:0000256" key="5">
    <source>
        <dbReference type="ARBA" id="ARBA00023136"/>
    </source>
</evidence>
<name>A0A9D2HHU0_9FIRM</name>
<evidence type="ECO:0000313" key="9">
    <source>
        <dbReference type="Proteomes" id="UP000823900"/>
    </source>
</evidence>
<dbReference type="CDD" id="cd16380">
    <property type="entry name" value="YitT_C"/>
    <property type="match status" value="1"/>
</dbReference>
<dbReference type="EMBL" id="DWZA01000087">
    <property type="protein sequence ID" value="HJA71835.1"/>
    <property type="molecule type" value="Genomic_DNA"/>
</dbReference>
<dbReference type="PANTHER" id="PTHR33545">
    <property type="entry name" value="UPF0750 MEMBRANE PROTEIN YITT-RELATED"/>
    <property type="match status" value="1"/>
</dbReference>
<dbReference type="InterPro" id="IPR015867">
    <property type="entry name" value="N-reg_PII/ATP_PRibTrfase_C"/>
</dbReference>
<feature type="domain" description="DUF2179" evidence="7">
    <location>
        <begin position="221"/>
        <end position="275"/>
    </location>
</feature>
<gene>
    <name evidence="8" type="ORF">IAA07_09725</name>
</gene>
<keyword evidence="5 6" id="KW-0472">Membrane</keyword>
<reference evidence="8" key="1">
    <citation type="journal article" date="2021" name="PeerJ">
        <title>Extensive microbial diversity within the chicken gut microbiome revealed by metagenomics and culture.</title>
        <authorList>
            <person name="Gilroy R."/>
            <person name="Ravi A."/>
            <person name="Getino M."/>
            <person name="Pursley I."/>
            <person name="Horton D.L."/>
            <person name="Alikhan N.F."/>
            <person name="Baker D."/>
            <person name="Gharbi K."/>
            <person name="Hall N."/>
            <person name="Watson M."/>
            <person name="Adriaenssens E.M."/>
            <person name="Foster-Nyarko E."/>
            <person name="Jarju S."/>
            <person name="Secka A."/>
            <person name="Antonio M."/>
            <person name="Oren A."/>
            <person name="Chaudhuri R.R."/>
            <person name="La Ragione R."/>
            <person name="Hildebrand F."/>
            <person name="Pallen M.J."/>
        </authorList>
    </citation>
    <scope>NUCLEOTIDE SEQUENCE</scope>
    <source>
        <strain evidence="8">CHK178-16964</strain>
    </source>
</reference>
<dbReference type="InterPro" id="IPR051461">
    <property type="entry name" value="UPF0750_membrane"/>
</dbReference>
<proteinExistence type="predicted"/>
<evidence type="ECO:0000256" key="3">
    <source>
        <dbReference type="ARBA" id="ARBA00022692"/>
    </source>
</evidence>
<dbReference type="Pfam" id="PF10035">
    <property type="entry name" value="DUF2179"/>
    <property type="match status" value="1"/>
</dbReference>
<dbReference type="Proteomes" id="UP000823900">
    <property type="component" value="Unassembled WGS sequence"/>
</dbReference>
<dbReference type="AlphaFoldDB" id="A0A9D2HHU0"/>
<dbReference type="Pfam" id="PF02588">
    <property type="entry name" value="YitT_membrane"/>
    <property type="match status" value="1"/>
</dbReference>
<dbReference type="InterPro" id="IPR003740">
    <property type="entry name" value="YitT"/>
</dbReference>
<reference evidence="8" key="2">
    <citation type="submission" date="2021-04" db="EMBL/GenBank/DDBJ databases">
        <authorList>
            <person name="Gilroy R."/>
        </authorList>
    </citation>
    <scope>NUCLEOTIDE SEQUENCE</scope>
    <source>
        <strain evidence="8">CHK178-16964</strain>
    </source>
</reference>
<evidence type="ECO:0000256" key="1">
    <source>
        <dbReference type="ARBA" id="ARBA00004651"/>
    </source>
</evidence>
<dbReference type="PANTHER" id="PTHR33545:SF9">
    <property type="entry name" value="UPF0750 MEMBRANE PROTEIN YITE"/>
    <property type="match status" value="1"/>
</dbReference>
<feature type="transmembrane region" description="Helical" evidence="6">
    <location>
        <begin position="174"/>
        <end position="197"/>
    </location>
</feature>
<comment type="subcellular location">
    <subcellularLocation>
        <location evidence="1">Cell membrane</location>
        <topology evidence="1">Multi-pass membrane protein</topology>
    </subcellularLocation>
</comment>
<evidence type="ECO:0000259" key="7">
    <source>
        <dbReference type="Pfam" id="PF10035"/>
    </source>
</evidence>
<evidence type="ECO:0000256" key="4">
    <source>
        <dbReference type="ARBA" id="ARBA00022989"/>
    </source>
</evidence>
<keyword evidence="2" id="KW-1003">Cell membrane</keyword>
<feature type="transmembrane region" description="Helical" evidence="6">
    <location>
        <begin position="50"/>
        <end position="70"/>
    </location>
</feature>
<dbReference type="Gene3D" id="3.30.70.120">
    <property type="match status" value="1"/>
</dbReference>
<comment type="caution">
    <text evidence="8">The sequence shown here is derived from an EMBL/GenBank/DDBJ whole genome shotgun (WGS) entry which is preliminary data.</text>
</comment>
<evidence type="ECO:0000256" key="6">
    <source>
        <dbReference type="SAM" id="Phobius"/>
    </source>
</evidence>
<feature type="transmembrane region" description="Helical" evidence="6">
    <location>
        <begin position="77"/>
        <end position="95"/>
    </location>
</feature>
<feature type="transmembrane region" description="Helical" evidence="6">
    <location>
        <begin position="12"/>
        <end position="30"/>
    </location>
</feature>
<feature type="transmembrane region" description="Helical" evidence="6">
    <location>
        <begin position="146"/>
        <end position="168"/>
    </location>
</feature>
<dbReference type="PIRSF" id="PIRSF006483">
    <property type="entry name" value="Membrane_protein_YitT"/>
    <property type="match status" value="1"/>
</dbReference>
<accession>A0A9D2HHU0</accession>
<protein>
    <submittedName>
        <fullName evidence="8">YitT family protein</fullName>
    </submittedName>
</protein>
<feature type="transmembrane region" description="Helical" evidence="6">
    <location>
        <begin position="107"/>
        <end position="126"/>
    </location>
</feature>
<dbReference type="GO" id="GO:0005886">
    <property type="term" value="C:plasma membrane"/>
    <property type="evidence" value="ECO:0007669"/>
    <property type="project" value="UniProtKB-SubCell"/>
</dbReference>
<evidence type="ECO:0000313" key="8">
    <source>
        <dbReference type="EMBL" id="HJA71835.1"/>
    </source>
</evidence>
<evidence type="ECO:0000256" key="2">
    <source>
        <dbReference type="ARBA" id="ARBA00022475"/>
    </source>
</evidence>
<keyword evidence="4 6" id="KW-1133">Transmembrane helix</keyword>
<keyword evidence="3 6" id="KW-0812">Transmembrane</keyword>
<dbReference type="InterPro" id="IPR019264">
    <property type="entry name" value="DUF2179"/>
</dbReference>
<organism evidence="8 9">
    <name type="scientific">Candidatus Lachnoclostridium stercoravium</name>
    <dbReference type="NCBI Taxonomy" id="2838633"/>
    <lineage>
        <taxon>Bacteria</taxon>
        <taxon>Bacillati</taxon>
        <taxon>Bacillota</taxon>
        <taxon>Clostridia</taxon>
        <taxon>Lachnospirales</taxon>
        <taxon>Lachnospiraceae</taxon>
    </lineage>
</organism>
<sequence>MENVQKTIKRLIWVFLGNTIMALGSGVFVIPNGLMTGGSTGLGIAVNHFAGIPIALTVGALNILLFFAGYWILGKTFAFTAMISTFYFPVALAHVQQLVPEAVTSDPMLAAVAGGLLTGLGIGMVIRAGASTGGMDIPPLILKKKIGLPVSVGLYAFDCLILLAQMIFSNLETALYGLVLVLIYTIVIDKVSAIGLTQMQAKIISEKHDEISQAIQTELDRGTTFLAVKGGWKKNDTYAVMVVLSGRELVKLNELVMRYDPNAFMIVSKVNEVRGRGFTMKKKHVPSKQ</sequence>